<name>A0ABQ8U9B8_9EUKA</name>
<evidence type="ECO:0008006" key="4">
    <source>
        <dbReference type="Google" id="ProtNLM"/>
    </source>
</evidence>
<evidence type="ECO:0000313" key="3">
    <source>
        <dbReference type="Proteomes" id="UP001141327"/>
    </source>
</evidence>
<dbReference type="SUPFAM" id="SSF52047">
    <property type="entry name" value="RNI-like"/>
    <property type="match status" value="2"/>
</dbReference>
<feature type="region of interest" description="Disordered" evidence="1">
    <location>
        <begin position="1"/>
        <end position="22"/>
    </location>
</feature>
<organism evidence="2 3">
    <name type="scientific">Paratrimastix pyriformis</name>
    <dbReference type="NCBI Taxonomy" id="342808"/>
    <lineage>
        <taxon>Eukaryota</taxon>
        <taxon>Metamonada</taxon>
        <taxon>Preaxostyla</taxon>
        <taxon>Paratrimastigidae</taxon>
        <taxon>Paratrimastix</taxon>
    </lineage>
</organism>
<dbReference type="Gene3D" id="3.80.10.10">
    <property type="entry name" value="Ribonuclease Inhibitor"/>
    <property type="match status" value="2"/>
</dbReference>
<dbReference type="Proteomes" id="UP001141327">
    <property type="component" value="Unassembled WGS sequence"/>
</dbReference>
<accession>A0ABQ8U9B8</accession>
<evidence type="ECO:0000313" key="2">
    <source>
        <dbReference type="EMBL" id="KAJ4455909.1"/>
    </source>
</evidence>
<dbReference type="EMBL" id="JAPMOS010000089">
    <property type="protein sequence ID" value="KAJ4455909.1"/>
    <property type="molecule type" value="Genomic_DNA"/>
</dbReference>
<evidence type="ECO:0000256" key="1">
    <source>
        <dbReference type="SAM" id="MobiDB-lite"/>
    </source>
</evidence>
<gene>
    <name evidence="2" type="ORF">PAPYR_9038</name>
</gene>
<protein>
    <recommendedName>
        <fullName evidence="4">F-box domain-containing protein</fullName>
    </recommendedName>
</protein>
<sequence length="753" mass="83682">MQHVRLASLERRRTGMTSTTKKAKVSENVGPFLFSPYFTHSTHSQDEPPVVFADLLARLPPELLQAIVEASSDQLKTYTQLLSLSHAIRTRFRGTPRAMSFDREPCYWCRIPTVDALAALVGPCKNLTKLTFPQDLYGCGCSEAARAGWVRETFGGHHHLTTLIFPYSTSFAPEVIEQILSHLPGLAELHLNGVVIITRLLAALARSCPHLQVLRIEGGWLGKPDFSVLAPLAGSLQQLIVRIDEDEADLFQSDVSVPDPAFLPTLTALQRLDVCNLCFPPAAIVPLASQLTHFELLGDMAVPQLPIPWLCRLERLVLLCPNVDSASVLRVLEANRATLCRASLDVTAMAAAELAAITDSLAAMPLLIRLKLHSYSHEKQVGLLPLIPPAGLLSRLERFTMRRGTTVTVTESHHVRIVSSRLRRFDLQATIDPQCTFRLSLDCPALEDLMLPKEVTIRQLGVIRCPRLRRIMGLPDNFHGFQRPMPDLTFVDCSKAHPAWAAHLLVESPRLQFLDVRELPPPDLLAQACATSLTVLFLSPTYWPANPFIIQLPGQLEKFSLHGPDGCFPLTTRCMQDLHVEGAGLRYFRIVGEDGVRLLRLNCPALEFLALDARCVHLELAEGTEPLELQVQAGPTPDLETLFTQRGARLRRVSMHLCHAWLTRKVTSALCGLPRLSSLSLEFITVPARLKLACPQLRVFELSGREKWADRTLELTCPLLERVKVPESRGPLLKFAVRAPNLVMPAVTKKKKA</sequence>
<dbReference type="InterPro" id="IPR032675">
    <property type="entry name" value="LRR_dom_sf"/>
</dbReference>
<dbReference type="PANTHER" id="PTHR13318">
    <property type="entry name" value="PARTNER OF PAIRED, ISOFORM B-RELATED"/>
    <property type="match status" value="1"/>
</dbReference>
<comment type="caution">
    <text evidence="2">The sequence shown here is derived from an EMBL/GenBank/DDBJ whole genome shotgun (WGS) entry which is preliminary data.</text>
</comment>
<reference evidence="2" key="1">
    <citation type="journal article" date="2022" name="bioRxiv">
        <title>Genomics of Preaxostyla Flagellates Illuminates Evolutionary Transitions and the Path Towards Mitochondrial Loss.</title>
        <authorList>
            <person name="Novak L.V.F."/>
            <person name="Treitli S.C."/>
            <person name="Pyrih J."/>
            <person name="Halakuc P."/>
            <person name="Pipaliya S.V."/>
            <person name="Vacek V."/>
            <person name="Brzon O."/>
            <person name="Soukal P."/>
            <person name="Eme L."/>
            <person name="Dacks J.B."/>
            <person name="Karnkowska A."/>
            <person name="Elias M."/>
            <person name="Hampl V."/>
        </authorList>
    </citation>
    <scope>NUCLEOTIDE SEQUENCE</scope>
    <source>
        <strain evidence="2">RCP-MX</strain>
    </source>
</reference>
<keyword evidence="3" id="KW-1185">Reference proteome</keyword>
<proteinExistence type="predicted"/>